<dbReference type="InterPro" id="IPR005807">
    <property type="entry name" value="SecE_bac"/>
</dbReference>
<keyword evidence="3 8" id="KW-0812">Transmembrane</keyword>
<reference evidence="9" key="1">
    <citation type="submission" date="2018-05" db="EMBL/GenBank/DDBJ databases">
        <authorList>
            <person name="Lanie J.A."/>
            <person name="Ng W.-L."/>
            <person name="Kazmierczak K.M."/>
            <person name="Andrzejewski T.M."/>
            <person name="Davidsen T.M."/>
            <person name="Wayne K.J."/>
            <person name="Tettelin H."/>
            <person name="Glass J.I."/>
            <person name="Rusch D."/>
            <person name="Podicherti R."/>
            <person name="Tsui H.-C.T."/>
            <person name="Winkler M.E."/>
        </authorList>
    </citation>
    <scope>NUCLEOTIDE SEQUENCE</scope>
</reference>
<evidence type="ECO:0008006" key="10">
    <source>
        <dbReference type="Google" id="ProtNLM"/>
    </source>
</evidence>
<dbReference type="InterPro" id="IPR001901">
    <property type="entry name" value="Translocase_SecE/Sec61-g"/>
</dbReference>
<sequence>MNPFRKIRSFYAETVIELKRATWPTPSELRESTGVVIAGVAVLGFFISVADFSLSSWVDYVTSLLRG</sequence>
<organism evidence="9">
    <name type="scientific">marine metagenome</name>
    <dbReference type="NCBI Taxonomy" id="408172"/>
    <lineage>
        <taxon>unclassified sequences</taxon>
        <taxon>metagenomes</taxon>
        <taxon>ecological metagenomes</taxon>
    </lineage>
</organism>
<keyword evidence="6" id="KW-0811">Translocation</keyword>
<evidence type="ECO:0000256" key="5">
    <source>
        <dbReference type="ARBA" id="ARBA00022989"/>
    </source>
</evidence>
<evidence type="ECO:0000256" key="4">
    <source>
        <dbReference type="ARBA" id="ARBA00022927"/>
    </source>
</evidence>
<dbReference type="GO" id="GO:0016020">
    <property type="term" value="C:membrane"/>
    <property type="evidence" value="ECO:0007669"/>
    <property type="project" value="UniProtKB-SubCell"/>
</dbReference>
<keyword evidence="2" id="KW-0813">Transport</keyword>
<proteinExistence type="inferred from homology"/>
<keyword evidence="5 8" id="KW-1133">Transmembrane helix</keyword>
<dbReference type="Gene3D" id="1.20.5.1030">
    <property type="entry name" value="Preprotein translocase secy subunit"/>
    <property type="match status" value="1"/>
</dbReference>
<protein>
    <recommendedName>
        <fullName evidence="10">Protein translocase subunit SecE</fullName>
    </recommendedName>
</protein>
<comment type="subcellular location">
    <subcellularLocation>
        <location evidence="1">Membrane</location>
    </subcellularLocation>
</comment>
<evidence type="ECO:0000256" key="6">
    <source>
        <dbReference type="ARBA" id="ARBA00023010"/>
    </source>
</evidence>
<dbReference type="GO" id="GO:0006886">
    <property type="term" value="P:intracellular protein transport"/>
    <property type="evidence" value="ECO:0007669"/>
    <property type="project" value="InterPro"/>
</dbReference>
<dbReference type="AlphaFoldDB" id="A0A383BQG8"/>
<dbReference type="HAMAP" id="MF_00422">
    <property type="entry name" value="SecE"/>
    <property type="match status" value="1"/>
</dbReference>
<dbReference type="NCBIfam" id="TIGR00964">
    <property type="entry name" value="secE_bact"/>
    <property type="match status" value="1"/>
</dbReference>
<dbReference type="GO" id="GO:0006605">
    <property type="term" value="P:protein targeting"/>
    <property type="evidence" value="ECO:0007669"/>
    <property type="project" value="InterPro"/>
</dbReference>
<dbReference type="GO" id="GO:0009306">
    <property type="term" value="P:protein secretion"/>
    <property type="evidence" value="ECO:0007669"/>
    <property type="project" value="InterPro"/>
</dbReference>
<dbReference type="Pfam" id="PF00584">
    <property type="entry name" value="SecE"/>
    <property type="match status" value="1"/>
</dbReference>
<evidence type="ECO:0000256" key="2">
    <source>
        <dbReference type="ARBA" id="ARBA00022448"/>
    </source>
</evidence>
<dbReference type="InterPro" id="IPR038379">
    <property type="entry name" value="SecE_sf"/>
</dbReference>
<accession>A0A383BQG8</accession>
<keyword evidence="4" id="KW-0653">Protein transport</keyword>
<dbReference type="PROSITE" id="PS01067">
    <property type="entry name" value="SECE_SEC61G"/>
    <property type="match status" value="1"/>
</dbReference>
<name>A0A383BQG8_9ZZZZ</name>
<dbReference type="EMBL" id="UINC01202007">
    <property type="protein sequence ID" value="SVE21608.1"/>
    <property type="molecule type" value="Genomic_DNA"/>
</dbReference>
<evidence type="ECO:0000256" key="7">
    <source>
        <dbReference type="ARBA" id="ARBA00023136"/>
    </source>
</evidence>
<gene>
    <name evidence="9" type="ORF">METZ01_LOCUS474462</name>
</gene>
<evidence type="ECO:0000256" key="1">
    <source>
        <dbReference type="ARBA" id="ARBA00004370"/>
    </source>
</evidence>
<evidence type="ECO:0000313" key="9">
    <source>
        <dbReference type="EMBL" id="SVE21608.1"/>
    </source>
</evidence>
<evidence type="ECO:0000256" key="8">
    <source>
        <dbReference type="SAM" id="Phobius"/>
    </source>
</evidence>
<feature type="transmembrane region" description="Helical" evidence="8">
    <location>
        <begin position="35"/>
        <end position="58"/>
    </location>
</feature>
<dbReference type="GO" id="GO:0008320">
    <property type="term" value="F:protein transmembrane transporter activity"/>
    <property type="evidence" value="ECO:0007669"/>
    <property type="project" value="InterPro"/>
</dbReference>
<evidence type="ECO:0000256" key="3">
    <source>
        <dbReference type="ARBA" id="ARBA00022692"/>
    </source>
</evidence>
<keyword evidence="7 8" id="KW-0472">Membrane</keyword>